<dbReference type="InterPro" id="IPR004294">
    <property type="entry name" value="Carotenoid_Oase"/>
</dbReference>
<dbReference type="EC" id="1.13.11.51" evidence="13"/>
<evidence type="ECO:0000256" key="3">
    <source>
        <dbReference type="ARBA" id="ARBA00022528"/>
    </source>
</evidence>
<dbReference type="PANTHER" id="PTHR10543:SF26">
    <property type="entry name" value="9-CIS-EPOXYCAROTENOID DIOXYGENASE NCED3, CHLOROPLASTIC"/>
    <property type="match status" value="1"/>
</dbReference>
<evidence type="ECO:0000256" key="6">
    <source>
        <dbReference type="ARBA" id="ARBA00022865"/>
    </source>
</evidence>
<dbReference type="PANTHER" id="PTHR10543">
    <property type="entry name" value="BETA-CAROTENE DIOXYGENASE"/>
    <property type="match status" value="1"/>
</dbReference>
<keyword evidence="17" id="KW-1185">Reference proteome</keyword>
<evidence type="ECO:0000256" key="7">
    <source>
        <dbReference type="ARBA" id="ARBA00022946"/>
    </source>
</evidence>
<comment type="catalytic activity">
    <reaction evidence="11">
        <text>9-cis-violaxanthin + O2 = (3S,5R,6S)-5,6-epoxy-3-hydroxy-5,6-dihydro-12'-apo-beta-caroten-12'-al + 2-cis,4-trans-xanthoxin</text>
        <dbReference type="Rhea" id="RHEA:16541"/>
        <dbReference type="ChEBI" id="CHEBI:15379"/>
        <dbReference type="ChEBI" id="CHEBI:32304"/>
        <dbReference type="ChEBI" id="CHEBI:34597"/>
        <dbReference type="ChEBI" id="CHEBI:35305"/>
        <dbReference type="EC" id="1.13.11.51"/>
    </reaction>
</comment>
<keyword evidence="5 15" id="KW-0479">Metal-binding</keyword>
<dbReference type="OMA" id="CEEYSGD"/>
<evidence type="ECO:0000256" key="4">
    <source>
        <dbReference type="ARBA" id="ARBA00022640"/>
    </source>
</evidence>
<keyword evidence="8" id="KW-0223">Dioxygenase</keyword>
<dbReference type="GO" id="GO:0009688">
    <property type="term" value="P:abscisic acid biosynthetic process"/>
    <property type="evidence" value="ECO:0007669"/>
    <property type="project" value="UniProtKB-KW"/>
</dbReference>
<keyword evidence="3" id="KW-0150">Chloroplast</keyword>
<keyword evidence="10 15" id="KW-0408">Iron</keyword>
<feature type="binding site" evidence="15">
    <location>
        <position position="111"/>
    </location>
    <ligand>
        <name>Fe cation</name>
        <dbReference type="ChEBI" id="CHEBI:24875"/>
        <note>catalytic</note>
    </ligand>
</feature>
<dbReference type="eggNOG" id="KOG1285">
    <property type="taxonomic scope" value="Eukaryota"/>
</dbReference>
<dbReference type="Gramene" id="EFJ28085">
    <property type="protein sequence ID" value="EFJ28085"/>
    <property type="gene ID" value="SELMODRAFT_94524"/>
</dbReference>
<evidence type="ECO:0000256" key="2">
    <source>
        <dbReference type="ARBA" id="ARBA00006787"/>
    </source>
</evidence>
<dbReference type="STRING" id="88036.D8RIF3"/>
<keyword evidence="6" id="KW-0937">Abscisic acid biosynthesis</keyword>
<evidence type="ECO:0000313" key="16">
    <source>
        <dbReference type="EMBL" id="EFJ28085.1"/>
    </source>
</evidence>
<keyword evidence="7" id="KW-0809">Transit peptide</keyword>
<keyword evidence="4" id="KW-0934">Plastid</keyword>
<dbReference type="OrthoDB" id="1069523at2759"/>
<dbReference type="GO" id="GO:0046872">
    <property type="term" value="F:metal ion binding"/>
    <property type="evidence" value="ECO:0007669"/>
    <property type="project" value="UniProtKB-KW"/>
</dbReference>
<comment type="subcellular location">
    <subcellularLocation>
        <location evidence="1">Plastid</location>
        <location evidence="1">Chloroplast</location>
    </subcellularLocation>
</comment>
<dbReference type="EMBL" id="GL377580">
    <property type="protein sequence ID" value="EFJ28085.1"/>
    <property type="molecule type" value="Genomic_DNA"/>
</dbReference>
<evidence type="ECO:0000256" key="5">
    <source>
        <dbReference type="ARBA" id="ARBA00022723"/>
    </source>
</evidence>
<accession>D8RIF3</accession>
<evidence type="ECO:0000256" key="13">
    <source>
        <dbReference type="ARBA" id="ARBA00039007"/>
    </source>
</evidence>
<evidence type="ECO:0000256" key="1">
    <source>
        <dbReference type="ARBA" id="ARBA00004229"/>
    </source>
</evidence>
<keyword evidence="9" id="KW-0560">Oxidoreductase</keyword>
<dbReference type="HOGENOM" id="CLU_165720_0_0_1"/>
<dbReference type="AlphaFoldDB" id="D8RIF3"/>
<dbReference type="GO" id="GO:0009507">
    <property type="term" value="C:chloroplast"/>
    <property type="evidence" value="ECO:0007669"/>
    <property type="project" value="UniProtKB-SubCell"/>
</dbReference>
<comment type="catalytic activity">
    <reaction evidence="14">
        <text>a 9-cis-epoxycarotenoid + O2 = a 12'-apo-carotenal + 2-cis,4-trans-xanthoxin</text>
        <dbReference type="Rhea" id="RHEA:23328"/>
        <dbReference type="ChEBI" id="CHEBI:15379"/>
        <dbReference type="ChEBI" id="CHEBI:32304"/>
        <dbReference type="ChEBI" id="CHEBI:51972"/>
        <dbReference type="ChEBI" id="CHEBI:51973"/>
        <dbReference type="EC" id="1.13.11.51"/>
    </reaction>
</comment>
<gene>
    <name evidence="16" type="ORF">SELMODRAFT_94524</name>
</gene>
<dbReference type="Pfam" id="PF03055">
    <property type="entry name" value="RPE65"/>
    <property type="match status" value="1"/>
</dbReference>
<evidence type="ECO:0000256" key="11">
    <source>
        <dbReference type="ARBA" id="ARBA00035929"/>
    </source>
</evidence>
<sequence length="128" mass="14054">MCYYGPWPKISGLAKVDLDAPRLPKVVIDGTSDPDLNEPCLVASRRFERGQFCGKPFFVVNGKEEDDGCVLSYIHDEESGVSELLVMDAKSPTLETVASIELPARVPYGFHGIFINADQIANQNHATL</sequence>
<evidence type="ECO:0000256" key="10">
    <source>
        <dbReference type="ARBA" id="ARBA00023004"/>
    </source>
</evidence>
<comment type="similarity">
    <text evidence="2">Belongs to the carotenoid oxygenase family.</text>
</comment>
<organism evidence="17">
    <name type="scientific">Selaginella moellendorffii</name>
    <name type="common">Spikemoss</name>
    <dbReference type="NCBI Taxonomy" id="88036"/>
    <lineage>
        <taxon>Eukaryota</taxon>
        <taxon>Viridiplantae</taxon>
        <taxon>Streptophyta</taxon>
        <taxon>Embryophyta</taxon>
        <taxon>Tracheophyta</taxon>
        <taxon>Lycopodiopsida</taxon>
        <taxon>Selaginellales</taxon>
        <taxon>Selaginellaceae</taxon>
        <taxon>Selaginella</taxon>
    </lineage>
</organism>
<dbReference type="GO" id="GO:0045549">
    <property type="term" value="F:9-cis-epoxycarotenoid dioxygenase activity"/>
    <property type="evidence" value="ECO:0007669"/>
    <property type="project" value="UniProtKB-EC"/>
</dbReference>
<evidence type="ECO:0000256" key="8">
    <source>
        <dbReference type="ARBA" id="ARBA00022964"/>
    </source>
</evidence>
<evidence type="ECO:0000256" key="9">
    <source>
        <dbReference type="ARBA" id="ARBA00023002"/>
    </source>
</evidence>
<comment type="cofactor">
    <cofactor evidence="15">
        <name>Fe(2+)</name>
        <dbReference type="ChEBI" id="CHEBI:29033"/>
    </cofactor>
    <text evidence="15">Binds 1 Fe(2+) ion per subunit.</text>
</comment>
<proteinExistence type="inferred from homology"/>
<dbReference type="InParanoid" id="D8RIF3"/>
<evidence type="ECO:0000256" key="12">
    <source>
        <dbReference type="ARBA" id="ARBA00036784"/>
    </source>
</evidence>
<reference evidence="16 17" key="1">
    <citation type="journal article" date="2011" name="Science">
        <title>The Selaginella genome identifies genetic changes associated with the evolution of vascular plants.</title>
        <authorList>
            <person name="Banks J.A."/>
            <person name="Nishiyama T."/>
            <person name="Hasebe M."/>
            <person name="Bowman J.L."/>
            <person name="Gribskov M."/>
            <person name="dePamphilis C."/>
            <person name="Albert V.A."/>
            <person name="Aono N."/>
            <person name="Aoyama T."/>
            <person name="Ambrose B.A."/>
            <person name="Ashton N.W."/>
            <person name="Axtell M.J."/>
            <person name="Barker E."/>
            <person name="Barker M.S."/>
            <person name="Bennetzen J.L."/>
            <person name="Bonawitz N.D."/>
            <person name="Chapple C."/>
            <person name="Cheng C."/>
            <person name="Correa L.G."/>
            <person name="Dacre M."/>
            <person name="DeBarry J."/>
            <person name="Dreyer I."/>
            <person name="Elias M."/>
            <person name="Engstrom E.M."/>
            <person name="Estelle M."/>
            <person name="Feng L."/>
            <person name="Finet C."/>
            <person name="Floyd S.K."/>
            <person name="Frommer W.B."/>
            <person name="Fujita T."/>
            <person name="Gramzow L."/>
            <person name="Gutensohn M."/>
            <person name="Harholt J."/>
            <person name="Hattori M."/>
            <person name="Heyl A."/>
            <person name="Hirai T."/>
            <person name="Hiwatashi Y."/>
            <person name="Ishikawa M."/>
            <person name="Iwata M."/>
            <person name="Karol K.G."/>
            <person name="Koehler B."/>
            <person name="Kolukisaoglu U."/>
            <person name="Kubo M."/>
            <person name="Kurata T."/>
            <person name="Lalonde S."/>
            <person name="Li K."/>
            <person name="Li Y."/>
            <person name="Litt A."/>
            <person name="Lyons E."/>
            <person name="Manning G."/>
            <person name="Maruyama T."/>
            <person name="Michael T.P."/>
            <person name="Mikami K."/>
            <person name="Miyazaki S."/>
            <person name="Morinaga S."/>
            <person name="Murata T."/>
            <person name="Mueller-Roeber B."/>
            <person name="Nelson D.R."/>
            <person name="Obara M."/>
            <person name="Oguri Y."/>
            <person name="Olmstead R.G."/>
            <person name="Onodera N."/>
            <person name="Petersen B.L."/>
            <person name="Pils B."/>
            <person name="Prigge M."/>
            <person name="Rensing S.A."/>
            <person name="Riano-Pachon D.M."/>
            <person name="Roberts A.W."/>
            <person name="Sato Y."/>
            <person name="Scheller H.V."/>
            <person name="Schulz B."/>
            <person name="Schulz C."/>
            <person name="Shakirov E.V."/>
            <person name="Shibagaki N."/>
            <person name="Shinohara N."/>
            <person name="Shippen D.E."/>
            <person name="Soerensen I."/>
            <person name="Sotooka R."/>
            <person name="Sugimoto N."/>
            <person name="Sugita M."/>
            <person name="Sumikawa N."/>
            <person name="Tanurdzic M."/>
            <person name="Theissen G."/>
            <person name="Ulvskov P."/>
            <person name="Wakazuki S."/>
            <person name="Weng J.K."/>
            <person name="Willats W.W."/>
            <person name="Wipf D."/>
            <person name="Wolf P.G."/>
            <person name="Yang L."/>
            <person name="Zimmer A.D."/>
            <person name="Zhu Q."/>
            <person name="Mitros T."/>
            <person name="Hellsten U."/>
            <person name="Loque D."/>
            <person name="Otillar R."/>
            <person name="Salamov A."/>
            <person name="Schmutz J."/>
            <person name="Shapiro H."/>
            <person name="Lindquist E."/>
            <person name="Lucas S."/>
            <person name="Rokhsar D."/>
            <person name="Grigoriev I.V."/>
        </authorList>
    </citation>
    <scope>NUCLEOTIDE SEQUENCE [LARGE SCALE GENOMIC DNA]</scope>
</reference>
<evidence type="ECO:0000256" key="15">
    <source>
        <dbReference type="PIRSR" id="PIRSR604294-1"/>
    </source>
</evidence>
<evidence type="ECO:0000256" key="14">
    <source>
        <dbReference type="ARBA" id="ARBA00048369"/>
    </source>
</evidence>
<name>D8RIF3_SELML</name>
<comment type="catalytic activity">
    <reaction evidence="12">
        <text>9'-cis-neoxanthin + O2 = (3S,5R,6R)-3,5-dihydroxy-6,7-didehydro-5,6-dihydro-12'-apo-beta-caroten-12'-al + 2-cis,4-trans-xanthoxin</text>
        <dbReference type="Rhea" id="RHEA:19677"/>
        <dbReference type="ChEBI" id="CHEBI:15379"/>
        <dbReference type="ChEBI" id="CHEBI:32304"/>
        <dbReference type="ChEBI" id="CHEBI:34596"/>
        <dbReference type="ChEBI" id="CHEBI:35306"/>
        <dbReference type="EC" id="1.13.11.51"/>
    </reaction>
</comment>
<evidence type="ECO:0000313" key="17">
    <source>
        <dbReference type="Proteomes" id="UP000001514"/>
    </source>
</evidence>
<dbReference type="KEGG" id="smo:SELMODRAFT_94524"/>
<dbReference type="Proteomes" id="UP000001514">
    <property type="component" value="Unassembled WGS sequence"/>
</dbReference>
<protein>
    <recommendedName>
        <fullName evidence="13">9-cis-epoxycarotenoid dioxygenase</fullName>
        <ecNumber evidence="13">1.13.11.51</ecNumber>
    </recommendedName>
</protein>